<dbReference type="InterPro" id="IPR023210">
    <property type="entry name" value="NADP_OxRdtase_dom"/>
</dbReference>
<dbReference type="GO" id="GO:0008106">
    <property type="term" value="F:alcohol dehydrogenase (NADP+) activity"/>
    <property type="evidence" value="ECO:0007669"/>
    <property type="project" value="UniProtKB-EC"/>
</dbReference>
<evidence type="ECO:0000256" key="20">
    <source>
        <dbReference type="ARBA" id="ARBA00047277"/>
    </source>
</evidence>
<comment type="catalytic activity">
    <reaction evidence="25">
        <text>a primary alcohol + NADP(+) = an aldehyde + NADPH + H(+)</text>
        <dbReference type="Rhea" id="RHEA:15937"/>
        <dbReference type="ChEBI" id="CHEBI:15378"/>
        <dbReference type="ChEBI" id="CHEBI:15734"/>
        <dbReference type="ChEBI" id="CHEBI:17478"/>
        <dbReference type="ChEBI" id="CHEBI:57783"/>
        <dbReference type="ChEBI" id="CHEBI:58349"/>
        <dbReference type="EC" id="1.1.1.2"/>
    </reaction>
</comment>
<dbReference type="GO" id="GO:0005829">
    <property type="term" value="C:cytosol"/>
    <property type="evidence" value="ECO:0007669"/>
    <property type="project" value="UniProtKB-SubCell"/>
</dbReference>
<evidence type="ECO:0000256" key="9">
    <source>
        <dbReference type="ARBA" id="ARBA00024066"/>
    </source>
</evidence>
<dbReference type="GO" id="GO:0046185">
    <property type="term" value="P:aldehyde catabolic process"/>
    <property type="evidence" value="ECO:0007669"/>
    <property type="project" value="InterPro"/>
</dbReference>
<evidence type="ECO:0000256" key="6">
    <source>
        <dbReference type="ARBA" id="ARBA00022857"/>
    </source>
</evidence>
<evidence type="ECO:0000256" key="28">
    <source>
        <dbReference type="ARBA" id="ARBA00049445"/>
    </source>
</evidence>
<comment type="catalytic activity">
    <reaction evidence="24">
        <text>S-nitrosoglutathione + NADPH + H(+) = S-(hydroxysulfenamide)glutathione + NADP(+)</text>
        <dbReference type="Rhea" id="RHEA:63500"/>
        <dbReference type="ChEBI" id="CHEBI:15378"/>
        <dbReference type="ChEBI" id="CHEBI:57783"/>
        <dbReference type="ChEBI" id="CHEBI:58349"/>
        <dbReference type="ChEBI" id="CHEBI:145544"/>
        <dbReference type="ChEBI" id="CHEBI:229723"/>
    </reaction>
</comment>
<feature type="domain" description="NADP-dependent oxidoreductase" evidence="31">
    <location>
        <begin position="95"/>
        <end position="342"/>
    </location>
</feature>
<dbReference type="PROSITE" id="PS00798">
    <property type="entry name" value="ALDOKETO_REDUCTASE_1"/>
    <property type="match status" value="1"/>
</dbReference>
<dbReference type="SUPFAM" id="SSF51430">
    <property type="entry name" value="NAD(P)-linked oxidoreductase"/>
    <property type="match status" value="1"/>
</dbReference>
<evidence type="ECO:0000256" key="25">
    <source>
        <dbReference type="ARBA" id="ARBA00048262"/>
    </source>
</evidence>
<dbReference type="GO" id="GO:0016324">
    <property type="term" value="C:apical plasma membrane"/>
    <property type="evidence" value="ECO:0007669"/>
    <property type="project" value="UniProtKB-SubCell"/>
</dbReference>
<dbReference type="Gene3D" id="3.20.20.100">
    <property type="entry name" value="NADP-dependent oxidoreductase domain"/>
    <property type="match status" value="1"/>
</dbReference>
<dbReference type="GO" id="GO:0047655">
    <property type="term" value="F:allyl-alcohol dehydrogenase activity"/>
    <property type="evidence" value="ECO:0007669"/>
    <property type="project" value="UniProtKB-EC"/>
</dbReference>
<dbReference type="PRINTS" id="PR00069">
    <property type="entry name" value="ALDKETRDTASE"/>
</dbReference>
<evidence type="ECO:0000259" key="31">
    <source>
        <dbReference type="Pfam" id="PF00248"/>
    </source>
</evidence>
<dbReference type="CDD" id="cd19106">
    <property type="entry name" value="AKR_AKR1A1-4"/>
    <property type="match status" value="1"/>
</dbReference>
<evidence type="ECO:0000313" key="32">
    <source>
        <dbReference type="EMBL" id="KAK7803179.1"/>
    </source>
</evidence>
<accession>A0AAW0HK82</accession>
<evidence type="ECO:0000256" key="13">
    <source>
        <dbReference type="ARBA" id="ARBA00024074"/>
    </source>
</evidence>
<dbReference type="Proteomes" id="UP001488838">
    <property type="component" value="Unassembled WGS sequence"/>
</dbReference>
<evidence type="ECO:0000256" key="12">
    <source>
        <dbReference type="ARBA" id="ARBA00024070"/>
    </source>
</evidence>
<name>A0AAW0HK82_MYOGA</name>
<evidence type="ECO:0000256" key="1">
    <source>
        <dbReference type="ARBA" id="ARBA00004221"/>
    </source>
</evidence>
<evidence type="ECO:0000256" key="7">
    <source>
        <dbReference type="ARBA" id="ARBA00023002"/>
    </source>
</evidence>
<organism evidence="32 33">
    <name type="scientific">Myodes glareolus</name>
    <name type="common">Bank vole</name>
    <name type="synonym">Clethrionomys glareolus</name>
    <dbReference type="NCBI Taxonomy" id="447135"/>
    <lineage>
        <taxon>Eukaryota</taxon>
        <taxon>Metazoa</taxon>
        <taxon>Chordata</taxon>
        <taxon>Craniata</taxon>
        <taxon>Vertebrata</taxon>
        <taxon>Euteleostomi</taxon>
        <taxon>Mammalia</taxon>
        <taxon>Eutheria</taxon>
        <taxon>Euarchontoglires</taxon>
        <taxon>Glires</taxon>
        <taxon>Rodentia</taxon>
        <taxon>Myomorpha</taxon>
        <taxon>Muroidea</taxon>
        <taxon>Cricetidae</taxon>
        <taxon>Arvicolinae</taxon>
        <taxon>Myodes</taxon>
    </lineage>
</organism>
<evidence type="ECO:0000256" key="26">
    <source>
        <dbReference type="ARBA" id="ARBA00048724"/>
    </source>
</evidence>
<reference evidence="32 33" key="1">
    <citation type="journal article" date="2023" name="bioRxiv">
        <title>Conserved and derived expression patterns and positive selection on dental genes reveal complex evolutionary context of ever-growing rodent molars.</title>
        <authorList>
            <person name="Calamari Z.T."/>
            <person name="Song A."/>
            <person name="Cohen E."/>
            <person name="Akter M."/>
            <person name="Roy R.D."/>
            <person name="Hallikas O."/>
            <person name="Christensen M.M."/>
            <person name="Li P."/>
            <person name="Marangoni P."/>
            <person name="Jernvall J."/>
            <person name="Klein O.D."/>
        </authorList>
    </citation>
    <scope>NUCLEOTIDE SEQUENCE [LARGE SCALE GENOMIC DNA]</scope>
    <source>
        <strain evidence="32">V071</strain>
    </source>
</reference>
<comment type="catalytic activity">
    <reaction evidence="20">
        <text>allyl alcohol + NADP(+) = acrolein + NADPH + H(+)</text>
        <dbReference type="Rhea" id="RHEA:12168"/>
        <dbReference type="ChEBI" id="CHEBI:15368"/>
        <dbReference type="ChEBI" id="CHEBI:15378"/>
        <dbReference type="ChEBI" id="CHEBI:16605"/>
        <dbReference type="ChEBI" id="CHEBI:57783"/>
        <dbReference type="ChEBI" id="CHEBI:58349"/>
        <dbReference type="EC" id="1.1.1.54"/>
    </reaction>
</comment>
<keyword evidence="5" id="KW-0963">Cytoplasm</keyword>
<keyword evidence="33" id="KW-1185">Reference proteome</keyword>
<dbReference type="InterPro" id="IPR020471">
    <property type="entry name" value="AKR"/>
</dbReference>
<protein>
    <recommendedName>
        <fullName evidence="14">Aldo-keto reductase family 1 member A1</fullName>
        <ecNumber evidence="10">1.1.1.19</ecNumber>
        <ecNumber evidence="13">1.1.1.2</ecNumber>
        <ecNumber evidence="11">1.1.1.20</ecNumber>
        <ecNumber evidence="9">1.1.1.372</ecNumber>
        <ecNumber evidence="12">1.1.1.54</ecNumber>
    </recommendedName>
    <alternativeName>
        <fullName evidence="16">Alcohol dehydrogenase [NADP(+)]</fullName>
    </alternativeName>
    <alternativeName>
        <fullName evidence="15">Aldehyde reductase</fullName>
    </alternativeName>
    <alternativeName>
        <fullName evidence="18">Glucuronate reductase</fullName>
    </alternativeName>
    <alternativeName>
        <fullName evidence="17">Glucuronolactone reductase</fullName>
    </alternativeName>
    <alternativeName>
        <fullName evidence="19">S-nitroso-CoA reductase</fullName>
    </alternativeName>
</protein>
<dbReference type="GO" id="GO:0019853">
    <property type="term" value="P:L-ascorbic acid biosynthetic process"/>
    <property type="evidence" value="ECO:0007669"/>
    <property type="project" value="UniProtKB-ARBA"/>
</dbReference>
<comment type="catalytic activity">
    <reaction evidence="27">
        <text>glycerol + NADP(+) = D-glyceraldehyde + NADPH + H(+)</text>
        <dbReference type="Rhea" id="RHEA:23592"/>
        <dbReference type="ChEBI" id="CHEBI:15378"/>
        <dbReference type="ChEBI" id="CHEBI:17378"/>
        <dbReference type="ChEBI" id="CHEBI:17754"/>
        <dbReference type="ChEBI" id="CHEBI:57783"/>
        <dbReference type="ChEBI" id="CHEBI:58349"/>
        <dbReference type="EC" id="1.1.1.372"/>
    </reaction>
</comment>
<dbReference type="InterPro" id="IPR018170">
    <property type="entry name" value="Aldo/ket_reductase_CS"/>
</dbReference>
<evidence type="ECO:0000256" key="29">
    <source>
        <dbReference type="ARBA" id="ARBA00049540"/>
    </source>
</evidence>
<comment type="similarity">
    <text evidence="3">Belongs to the aldo/keto reductase family.</text>
</comment>
<comment type="catalytic activity">
    <reaction evidence="26">
        <text>L-gulono-1,4-lactone + NADP(+) = D-glucurono-3,6-lactone + NADPH + H(+)</text>
        <dbReference type="Rhea" id="RHEA:18925"/>
        <dbReference type="ChEBI" id="CHEBI:15378"/>
        <dbReference type="ChEBI" id="CHEBI:17587"/>
        <dbReference type="ChEBI" id="CHEBI:18268"/>
        <dbReference type="ChEBI" id="CHEBI:57783"/>
        <dbReference type="ChEBI" id="CHEBI:58349"/>
        <dbReference type="EC" id="1.1.1.20"/>
    </reaction>
</comment>
<dbReference type="InterPro" id="IPR036812">
    <property type="entry name" value="NAD(P)_OxRdtase_dom_sf"/>
</dbReference>
<dbReference type="EC" id="1.1.1.20" evidence="11"/>
<evidence type="ECO:0000256" key="19">
    <source>
        <dbReference type="ARBA" id="ARBA00044808"/>
    </source>
</evidence>
<comment type="catalytic activity">
    <reaction evidence="28">
        <text>hydroxyacetone + NADP(+) = methylglyoxal + NADPH + H(+)</text>
        <dbReference type="Rhea" id="RHEA:27986"/>
        <dbReference type="ChEBI" id="CHEBI:15378"/>
        <dbReference type="ChEBI" id="CHEBI:17158"/>
        <dbReference type="ChEBI" id="CHEBI:27957"/>
        <dbReference type="ChEBI" id="CHEBI:57783"/>
        <dbReference type="ChEBI" id="CHEBI:58349"/>
    </reaction>
</comment>
<keyword evidence="8" id="KW-0472">Membrane</keyword>
<dbReference type="GO" id="GO:0110095">
    <property type="term" value="P:cellular detoxification of aldehyde"/>
    <property type="evidence" value="ECO:0007669"/>
    <property type="project" value="UniProtKB-ARBA"/>
</dbReference>
<evidence type="ECO:0000256" key="8">
    <source>
        <dbReference type="ARBA" id="ARBA00023136"/>
    </source>
</evidence>
<comment type="caution">
    <text evidence="32">The sequence shown here is derived from an EMBL/GenBank/DDBJ whole genome shotgun (WGS) entry which is preliminary data.</text>
</comment>
<keyword evidence="6" id="KW-0521">NADP</keyword>
<dbReference type="InterPro" id="IPR044481">
    <property type="entry name" value="AKR1A"/>
</dbReference>
<dbReference type="Pfam" id="PF00248">
    <property type="entry name" value="Aldo_ket_red"/>
    <property type="match status" value="1"/>
</dbReference>
<dbReference type="EC" id="1.1.1.2" evidence="13"/>
<dbReference type="GO" id="GO:0047941">
    <property type="term" value="F:glucuronolactone reductase activity"/>
    <property type="evidence" value="ECO:0007669"/>
    <property type="project" value="UniProtKB-EC"/>
</dbReference>
<evidence type="ECO:0000256" key="30">
    <source>
        <dbReference type="ARBA" id="ARBA00052856"/>
    </source>
</evidence>
<evidence type="ECO:0000256" key="16">
    <source>
        <dbReference type="ARBA" id="ARBA00032111"/>
    </source>
</evidence>
<dbReference type="PROSITE" id="PS00062">
    <property type="entry name" value="ALDOKETO_REDUCTASE_2"/>
    <property type="match status" value="1"/>
</dbReference>
<comment type="catalytic activity">
    <reaction evidence="30">
        <text>(R)-mevalonate + NADP(+) = (R)-mevaldate + NADPH + H(+)</text>
        <dbReference type="Rhea" id="RHEA:20193"/>
        <dbReference type="ChEBI" id="CHEBI:15378"/>
        <dbReference type="ChEBI" id="CHEBI:36464"/>
        <dbReference type="ChEBI" id="CHEBI:57783"/>
        <dbReference type="ChEBI" id="CHEBI:58349"/>
        <dbReference type="ChEBI" id="CHEBI:195523"/>
    </reaction>
</comment>
<dbReference type="PANTHER" id="PTHR11732">
    <property type="entry name" value="ALDO/KETO REDUCTASE"/>
    <property type="match status" value="1"/>
</dbReference>
<keyword evidence="7" id="KW-0560">Oxidoreductase</keyword>
<comment type="catalytic activity">
    <reaction evidence="23">
        <text>glycerol + NADP(+) = L-glyceraldehyde + NADPH + H(+)</text>
        <dbReference type="Rhea" id="RHEA:38111"/>
        <dbReference type="ChEBI" id="CHEBI:15378"/>
        <dbReference type="ChEBI" id="CHEBI:17754"/>
        <dbReference type="ChEBI" id="CHEBI:27975"/>
        <dbReference type="ChEBI" id="CHEBI:57783"/>
        <dbReference type="ChEBI" id="CHEBI:58349"/>
        <dbReference type="EC" id="1.1.1.372"/>
    </reaction>
</comment>
<dbReference type="GO" id="GO:0047939">
    <property type="term" value="F:L-glucuronate reductase activity"/>
    <property type="evidence" value="ECO:0007669"/>
    <property type="project" value="UniProtKB-EC"/>
</dbReference>
<evidence type="ECO:0000256" key="15">
    <source>
        <dbReference type="ARBA" id="ARBA00029846"/>
    </source>
</evidence>
<evidence type="ECO:0000256" key="27">
    <source>
        <dbReference type="ARBA" id="ARBA00049025"/>
    </source>
</evidence>
<gene>
    <name evidence="32" type="ORF">U0070_005726</name>
</gene>
<dbReference type="EC" id="1.1.1.54" evidence="12"/>
<evidence type="ECO:0000256" key="14">
    <source>
        <dbReference type="ARBA" id="ARBA00024099"/>
    </source>
</evidence>
<evidence type="ECO:0000256" key="10">
    <source>
        <dbReference type="ARBA" id="ARBA00024067"/>
    </source>
</evidence>
<dbReference type="EMBL" id="JBBHLL010000430">
    <property type="protein sequence ID" value="KAK7803179.1"/>
    <property type="molecule type" value="Genomic_DNA"/>
</dbReference>
<evidence type="ECO:0000256" key="18">
    <source>
        <dbReference type="ARBA" id="ARBA00033112"/>
    </source>
</evidence>
<evidence type="ECO:0000256" key="3">
    <source>
        <dbReference type="ARBA" id="ARBA00007905"/>
    </source>
</evidence>
<evidence type="ECO:0000256" key="22">
    <source>
        <dbReference type="ARBA" id="ARBA00047706"/>
    </source>
</evidence>
<comment type="subcellular location">
    <subcellularLocation>
        <location evidence="1">Apical cell membrane</location>
    </subcellularLocation>
    <subcellularLocation>
        <location evidence="2">Cytoplasm</location>
        <location evidence="2">Cytosol</location>
    </subcellularLocation>
</comment>
<evidence type="ECO:0000256" key="21">
    <source>
        <dbReference type="ARBA" id="ARBA00047532"/>
    </source>
</evidence>
<dbReference type="FunFam" id="3.20.20.100:FF:000006">
    <property type="entry name" value="Aldo-keto reductase family 1 member A1"/>
    <property type="match status" value="1"/>
</dbReference>
<dbReference type="EC" id="1.1.1.19" evidence="10"/>
<evidence type="ECO:0000256" key="2">
    <source>
        <dbReference type="ARBA" id="ARBA00004514"/>
    </source>
</evidence>
<comment type="catalytic activity">
    <reaction evidence="29">
        <text>3-deoxyfructose + NADP(+) = 3-deoxyglucosone + NADPH + H(+)</text>
        <dbReference type="Rhea" id="RHEA:58668"/>
        <dbReference type="ChEBI" id="CHEBI:15378"/>
        <dbReference type="ChEBI" id="CHEBI:57783"/>
        <dbReference type="ChEBI" id="CHEBI:58349"/>
        <dbReference type="ChEBI" id="CHEBI:60777"/>
        <dbReference type="ChEBI" id="CHEBI:142685"/>
    </reaction>
</comment>
<evidence type="ECO:0000256" key="23">
    <source>
        <dbReference type="ARBA" id="ARBA00048085"/>
    </source>
</evidence>
<evidence type="ECO:0000256" key="24">
    <source>
        <dbReference type="ARBA" id="ARBA00048207"/>
    </source>
</evidence>
<dbReference type="AlphaFoldDB" id="A0AAW0HK82"/>
<dbReference type="EC" id="1.1.1.372" evidence="9"/>
<evidence type="ECO:0000256" key="11">
    <source>
        <dbReference type="ARBA" id="ARBA00024068"/>
    </source>
</evidence>
<feature type="non-terminal residue" evidence="32">
    <location>
        <position position="1"/>
    </location>
</feature>
<evidence type="ECO:0000313" key="33">
    <source>
        <dbReference type="Proteomes" id="UP001488838"/>
    </source>
</evidence>
<comment type="catalytic activity">
    <reaction evidence="21">
        <text>L-gulonate + NADP(+) = aldehydo-D-glucuronate + NADPH + H(+)</text>
        <dbReference type="Rhea" id="RHEA:14909"/>
        <dbReference type="ChEBI" id="CHEBI:13115"/>
        <dbReference type="ChEBI" id="CHEBI:15378"/>
        <dbReference type="ChEBI" id="CHEBI:57783"/>
        <dbReference type="ChEBI" id="CHEBI:58349"/>
        <dbReference type="ChEBI" id="CHEBI:142686"/>
        <dbReference type="EC" id="1.1.1.19"/>
    </reaction>
</comment>
<dbReference type="GO" id="GO:0042840">
    <property type="term" value="P:D-glucuronate catabolic process"/>
    <property type="evidence" value="ECO:0007669"/>
    <property type="project" value="UniProtKB-ARBA"/>
</dbReference>
<keyword evidence="4" id="KW-1003">Cell membrane</keyword>
<evidence type="ECO:0000256" key="17">
    <source>
        <dbReference type="ARBA" id="ARBA00032421"/>
    </source>
</evidence>
<evidence type="ECO:0000256" key="4">
    <source>
        <dbReference type="ARBA" id="ARBA00022475"/>
    </source>
</evidence>
<proteinExistence type="inferred from homology"/>
<sequence length="392" mass="43882">KYRNPGLERCLRSALWDGWRRGQRPGPSTSPVRMHSLRTPARPGARFRVETAGVYSVLRVILETGALLLLGPALTAKEMMASCVLLHTGQKMPLIGLGTWKSEPGQVKAAVKHALSVGYRHIDCAAVYGNETEIGEALKENVGPGKAVPREELFVTSKLWNTKHHPEDVEGALRKTLADLQLEYLDLYLIHWPHAFERGDNPFPKNADGTMRYDSIHYKDTWKALEALVAKGLVKALGLSNFNSRQIDDILSVASVRPAVLQVECHPYLAQNELIAHCQARGLEVTAYSPLGSSDRAWRHPNEPVLLEDPVVLALAEKHGRSPAQILLRWQVQRKVICVPKSVFDFTFSPEEMKQLDALNKNWRYIVPMITVDGKMAPRDAGHPLYPFNDPY</sequence>
<comment type="catalytic activity">
    <reaction evidence="22">
        <text>S-nitroso-CoA + NADPH + H(+) = sulfinamide-CoA + NADP(+)</text>
        <dbReference type="Rhea" id="RHEA:78375"/>
        <dbReference type="ChEBI" id="CHEBI:15378"/>
        <dbReference type="ChEBI" id="CHEBI:57783"/>
        <dbReference type="ChEBI" id="CHEBI:58349"/>
        <dbReference type="ChEBI" id="CHEBI:145546"/>
        <dbReference type="ChEBI" id="CHEBI:145548"/>
    </reaction>
    <physiologicalReaction direction="left-to-right" evidence="22">
        <dbReference type="Rhea" id="RHEA:78376"/>
    </physiologicalReaction>
</comment>
<evidence type="ECO:0000256" key="5">
    <source>
        <dbReference type="ARBA" id="ARBA00022490"/>
    </source>
</evidence>